<name>A0A3D9LA75_9MICC</name>
<dbReference type="OrthoDB" id="5113984at2"/>
<organism evidence="1 2">
    <name type="scientific">Citricoccus muralis</name>
    <dbReference type="NCBI Taxonomy" id="169134"/>
    <lineage>
        <taxon>Bacteria</taxon>
        <taxon>Bacillati</taxon>
        <taxon>Actinomycetota</taxon>
        <taxon>Actinomycetes</taxon>
        <taxon>Micrococcales</taxon>
        <taxon>Micrococcaceae</taxon>
        <taxon>Citricoccus</taxon>
    </lineage>
</organism>
<protein>
    <submittedName>
        <fullName evidence="1">Uncharacterized protein</fullName>
    </submittedName>
</protein>
<comment type="caution">
    <text evidence="1">The sequence shown here is derived from an EMBL/GenBank/DDBJ whole genome shotgun (WGS) entry which is preliminary data.</text>
</comment>
<proteinExistence type="predicted"/>
<dbReference type="PANTHER" id="PTHR37691">
    <property type="entry name" value="BLR3518 PROTEIN"/>
    <property type="match status" value="1"/>
</dbReference>
<dbReference type="SUPFAM" id="SSF75169">
    <property type="entry name" value="DsrEFH-like"/>
    <property type="match status" value="1"/>
</dbReference>
<dbReference type="Gene3D" id="3.40.1260.10">
    <property type="entry name" value="DsrEFH-like"/>
    <property type="match status" value="1"/>
</dbReference>
<keyword evidence="2" id="KW-1185">Reference proteome</keyword>
<evidence type="ECO:0000313" key="2">
    <source>
        <dbReference type="Proteomes" id="UP000256727"/>
    </source>
</evidence>
<dbReference type="InterPro" id="IPR003787">
    <property type="entry name" value="Sulphur_relay_DsrE/F-like"/>
</dbReference>
<evidence type="ECO:0000313" key="1">
    <source>
        <dbReference type="EMBL" id="REE03251.1"/>
    </source>
</evidence>
<dbReference type="AlphaFoldDB" id="A0A3D9LA75"/>
<sequence length="110" mass="11721">MHRTVVHLNEAGPSKIQAVLQNLTNLYTALGPDLRVELVAHGPGIAVATDPAGELLTGLLESGLQLCVCQNTLTTRGLTPERIHPQATVVPSGVAQLVIRQSEGWSYLHP</sequence>
<dbReference type="InterPro" id="IPR027396">
    <property type="entry name" value="DsrEFH-like"/>
</dbReference>
<accession>A0A3D9LA75</accession>
<dbReference type="PANTHER" id="PTHR37691:SF1">
    <property type="entry name" value="BLR3518 PROTEIN"/>
    <property type="match status" value="1"/>
</dbReference>
<dbReference type="RefSeq" id="WP_115933241.1">
    <property type="nucleotide sequence ID" value="NZ_QREH01000001.1"/>
</dbReference>
<dbReference type="EMBL" id="QREH01000001">
    <property type="protein sequence ID" value="REE03251.1"/>
    <property type="molecule type" value="Genomic_DNA"/>
</dbReference>
<reference evidence="1 2" key="1">
    <citation type="submission" date="2018-07" db="EMBL/GenBank/DDBJ databases">
        <title>Sequencing the genomes of 1000 actinobacteria strains.</title>
        <authorList>
            <person name="Klenk H.-P."/>
        </authorList>
    </citation>
    <scope>NUCLEOTIDE SEQUENCE [LARGE SCALE GENOMIC DNA]</scope>
    <source>
        <strain evidence="1 2">DSM 14442</strain>
    </source>
</reference>
<gene>
    <name evidence="1" type="ORF">C8E99_1058</name>
</gene>
<dbReference type="Proteomes" id="UP000256727">
    <property type="component" value="Unassembled WGS sequence"/>
</dbReference>
<dbReference type="Pfam" id="PF02635">
    <property type="entry name" value="DsrE"/>
    <property type="match status" value="1"/>
</dbReference>